<name>A0A1F5WQ18_9BACT</name>
<comment type="caution">
    <text evidence="1">The sequence shown here is derived from an EMBL/GenBank/DDBJ whole genome shotgun (WGS) entry which is preliminary data.</text>
</comment>
<evidence type="ECO:0000313" key="2">
    <source>
        <dbReference type="Proteomes" id="UP000178425"/>
    </source>
</evidence>
<proteinExistence type="predicted"/>
<reference evidence="1 2" key="1">
    <citation type="journal article" date="2016" name="Nat. Commun.">
        <title>Thousands of microbial genomes shed light on interconnected biogeochemical processes in an aquifer system.</title>
        <authorList>
            <person name="Anantharaman K."/>
            <person name="Brown C.T."/>
            <person name="Hug L.A."/>
            <person name="Sharon I."/>
            <person name="Castelle C.J."/>
            <person name="Probst A.J."/>
            <person name="Thomas B.C."/>
            <person name="Singh A."/>
            <person name="Wilkins M.J."/>
            <person name="Karaoz U."/>
            <person name="Brodie E.L."/>
            <person name="Williams K.H."/>
            <person name="Hubbard S.S."/>
            <person name="Banfield J.F."/>
        </authorList>
    </citation>
    <scope>NUCLEOTIDE SEQUENCE [LARGE SCALE GENOMIC DNA]</scope>
</reference>
<gene>
    <name evidence="1" type="ORF">A2W54_02830</name>
</gene>
<sequence>MNKKEKQNRIKELIGNSLIPKEVKQIVLKNLVKYDEKILDGMLESLARESVAMNKLASDLMRFDVESQKRWDDLEIEQLKVADDFVEQAFKDLTG</sequence>
<dbReference type="Proteomes" id="UP000178425">
    <property type="component" value="Unassembled WGS sequence"/>
</dbReference>
<protein>
    <submittedName>
        <fullName evidence="1">Uncharacterized protein</fullName>
    </submittedName>
</protein>
<dbReference type="EMBL" id="MFHI01000037">
    <property type="protein sequence ID" value="OGF77677.1"/>
    <property type="molecule type" value="Genomic_DNA"/>
</dbReference>
<evidence type="ECO:0000313" key="1">
    <source>
        <dbReference type="EMBL" id="OGF77677.1"/>
    </source>
</evidence>
<accession>A0A1F5WQ18</accession>
<dbReference type="AlphaFoldDB" id="A0A1F5WQ18"/>
<organism evidence="1 2">
    <name type="scientific">Candidatus Giovannonibacteria bacterium RIFCSPHIGHO2_02_43_13</name>
    <dbReference type="NCBI Taxonomy" id="1798330"/>
    <lineage>
        <taxon>Bacteria</taxon>
        <taxon>Candidatus Giovannoniibacteriota</taxon>
    </lineage>
</organism>